<evidence type="ECO:0000259" key="1">
    <source>
        <dbReference type="Pfam" id="PF00501"/>
    </source>
</evidence>
<dbReference type="Gene3D" id="3.30.300.30">
    <property type="match status" value="1"/>
</dbReference>
<dbReference type="SUPFAM" id="SSF56801">
    <property type="entry name" value="Acetyl-CoA synthetase-like"/>
    <property type="match status" value="1"/>
</dbReference>
<comment type="caution">
    <text evidence="3">The sequence shown here is derived from an EMBL/GenBank/DDBJ whole genome shotgun (WGS) entry which is preliminary data.</text>
</comment>
<dbReference type="Pfam" id="PF00501">
    <property type="entry name" value="AMP-binding"/>
    <property type="match status" value="1"/>
</dbReference>
<keyword evidence="4" id="KW-1185">Reference proteome</keyword>
<gene>
    <name evidence="3" type="ORF">ACFQKB_05520</name>
</gene>
<dbReference type="InterPro" id="IPR042099">
    <property type="entry name" value="ANL_N_sf"/>
</dbReference>
<reference evidence="4" key="1">
    <citation type="journal article" date="2019" name="Int. J. Syst. Evol. Microbiol.">
        <title>The Global Catalogue of Microorganisms (GCM) 10K type strain sequencing project: providing services to taxonomists for standard genome sequencing and annotation.</title>
        <authorList>
            <consortium name="The Broad Institute Genomics Platform"/>
            <consortium name="The Broad Institute Genome Sequencing Center for Infectious Disease"/>
            <person name="Wu L."/>
            <person name="Ma J."/>
        </authorList>
    </citation>
    <scope>NUCLEOTIDE SEQUENCE [LARGE SCALE GENOMIC DNA]</scope>
    <source>
        <strain evidence="4">JCM 3369</strain>
    </source>
</reference>
<feature type="domain" description="AMP-binding enzyme C-terminal" evidence="2">
    <location>
        <begin position="441"/>
        <end position="515"/>
    </location>
</feature>
<sequence>MSVLSDYLSHWAEKQPDAPAVEFRGESMTYGELDRCSSAIARTLLRNGVVPGDRVGLWLRKSVESVVAVHGILKAGAAYVPIDPSAPFKRAGHILSHCEVACVIAQDDRADWLREHFSCPIVSVPSTADGPSGATADGAVIGWDEAVGAAAAEDDREPFVDPGSPAFILHTSGSKGVPKGVVLSHGNARAFVEWTVDEFGLRSSDRVSSHAPFHFDLSVLDLFATCSAGGCVVLVPESQVGLGGALNKFVVERRITVWYSVPGALTRMLAAKNGPTLAGSSLRVVLFAGETFPITQLRRLHELLPAADFYNLYGPTETNVCVFHRVRASDVAPGIKQPVPIGRPCPYAETFVIDQYGRPVEHEPGRTGELCVAGDSVMLGYWRDDDLTAARTVSIPRDGAEPLRAYRTGDLVRLDADLNYVFCGREDDMVKIRGHRVEIGEIEAVLSAADNVREAACVAVGEGPDERTLEAYVVPGAEPFDISAVRRHCLAEIPRYMVPERFHVIAALPLTRNGKIDRRRLVES</sequence>
<name>A0ABW2CDM4_9ACTN</name>
<feature type="domain" description="AMP-dependent synthetase/ligase" evidence="1">
    <location>
        <begin position="9"/>
        <end position="382"/>
    </location>
</feature>
<proteinExistence type="predicted"/>
<dbReference type="PANTHER" id="PTHR45527:SF1">
    <property type="entry name" value="FATTY ACID SYNTHASE"/>
    <property type="match status" value="1"/>
</dbReference>
<dbReference type="InterPro" id="IPR010071">
    <property type="entry name" value="AA_adenyl_dom"/>
</dbReference>
<dbReference type="PANTHER" id="PTHR45527">
    <property type="entry name" value="NONRIBOSOMAL PEPTIDE SYNTHETASE"/>
    <property type="match status" value="1"/>
</dbReference>
<accession>A0ABW2CDM4</accession>
<dbReference type="Proteomes" id="UP001596380">
    <property type="component" value="Unassembled WGS sequence"/>
</dbReference>
<evidence type="ECO:0000313" key="3">
    <source>
        <dbReference type="EMBL" id="MFC6879223.1"/>
    </source>
</evidence>
<evidence type="ECO:0000313" key="4">
    <source>
        <dbReference type="Proteomes" id="UP001596380"/>
    </source>
</evidence>
<dbReference type="EMBL" id="JBHSXS010000002">
    <property type="protein sequence ID" value="MFC6879223.1"/>
    <property type="molecule type" value="Genomic_DNA"/>
</dbReference>
<dbReference type="InterPro" id="IPR025110">
    <property type="entry name" value="AMP-bd_C"/>
</dbReference>
<dbReference type="Gene3D" id="3.40.50.12780">
    <property type="entry name" value="N-terminal domain of ligase-like"/>
    <property type="match status" value="1"/>
</dbReference>
<dbReference type="InterPro" id="IPR045851">
    <property type="entry name" value="AMP-bd_C_sf"/>
</dbReference>
<dbReference type="RefSeq" id="WP_160823899.1">
    <property type="nucleotide sequence ID" value="NZ_JBHSXS010000002.1"/>
</dbReference>
<evidence type="ECO:0000259" key="2">
    <source>
        <dbReference type="Pfam" id="PF13193"/>
    </source>
</evidence>
<dbReference type="Pfam" id="PF13193">
    <property type="entry name" value="AMP-binding_C"/>
    <property type="match status" value="1"/>
</dbReference>
<dbReference type="CDD" id="cd05930">
    <property type="entry name" value="A_NRPS"/>
    <property type="match status" value="1"/>
</dbReference>
<protein>
    <submittedName>
        <fullName evidence="3">Amino acid adenylation domain-containing protein</fullName>
    </submittedName>
</protein>
<organism evidence="3 4">
    <name type="scientific">Actinomadura yumaensis</name>
    <dbReference type="NCBI Taxonomy" id="111807"/>
    <lineage>
        <taxon>Bacteria</taxon>
        <taxon>Bacillati</taxon>
        <taxon>Actinomycetota</taxon>
        <taxon>Actinomycetes</taxon>
        <taxon>Streptosporangiales</taxon>
        <taxon>Thermomonosporaceae</taxon>
        <taxon>Actinomadura</taxon>
    </lineage>
</organism>
<dbReference type="InterPro" id="IPR000873">
    <property type="entry name" value="AMP-dep_synth/lig_dom"/>
</dbReference>
<dbReference type="NCBIfam" id="TIGR01733">
    <property type="entry name" value="AA-adenyl-dom"/>
    <property type="match status" value="1"/>
</dbReference>